<accession>I4C265</accession>
<evidence type="ECO:0000313" key="2">
    <source>
        <dbReference type="Proteomes" id="UP000006055"/>
    </source>
</evidence>
<sequence>MSAINRIRAIPSLRNLFTGVKTLFGVFGFSLLLSILTPGSSAQADPLEYNPFSTIGFQAIFTRLDGRIGFDQETTGIGTLNDLRYDLGLPVNNTTFGILLSMRPLEHHLVRAYGNFPEVYKGGQLLTRTLQTRTVTYPAGSSIFSEFRTASFGAGYDLDFLIGPRLFGGLHGDLKYLELRVRMGNASSAYEDTLAINELVPCLGAHFQTRNSFAFGPAGYSLNLGGFGRMTWGMTPNFLSYVDFSAGAALGVRIGGLGTLEAKAGYHYESYFHNQELSVGRSFELKRDGIIISVEGLF</sequence>
<dbReference type="AlphaFoldDB" id="I4C265"/>
<dbReference type="STRING" id="706587.Desti_0937"/>
<dbReference type="KEGG" id="dti:Desti_0937"/>
<dbReference type="Proteomes" id="UP000006055">
    <property type="component" value="Chromosome"/>
</dbReference>
<reference evidence="2" key="1">
    <citation type="submission" date="2012-06" db="EMBL/GenBank/DDBJ databases">
        <title>Complete sequence of chromosome of Desulfomonile tiedjei DSM 6799.</title>
        <authorList>
            <person name="Lucas S."/>
            <person name="Copeland A."/>
            <person name="Lapidus A."/>
            <person name="Glavina del Rio T."/>
            <person name="Dalin E."/>
            <person name="Tice H."/>
            <person name="Bruce D."/>
            <person name="Goodwin L."/>
            <person name="Pitluck S."/>
            <person name="Peters L."/>
            <person name="Ovchinnikova G."/>
            <person name="Zeytun A."/>
            <person name="Lu M."/>
            <person name="Kyrpides N."/>
            <person name="Mavromatis K."/>
            <person name="Ivanova N."/>
            <person name="Brettin T."/>
            <person name="Detter J.C."/>
            <person name="Han C."/>
            <person name="Larimer F."/>
            <person name="Land M."/>
            <person name="Hauser L."/>
            <person name="Markowitz V."/>
            <person name="Cheng J.-F."/>
            <person name="Hugenholtz P."/>
            <person name="Woyke T."/>
            <person name="Wu D."/>
            <person name="Spring S."/>
            <person name="Schroeder M."/>
            <person name="Brambilla E."/>
            <person name="Klenk H.-P."/>
            <person name="Eisen J.A."/>
        </authorList>
    </citation>
    <scope>NUCLEOTIDE SEQUENCE [LARGE SCALE GENOMIC DNA]</scope>
    <source>
        <strain evidence="2">ATCC 49306 / DSM 6799 / DCB-1</strain>
    </source>
</reference>
<protein>
    <submittedName>
        <fullName evidence="1">Uncharacterized protein</fullName>
    </submittedName>
</protein>
<name>I4C265_DESTA</name>
<proteinExistence type="predicted"/>
<dbReference type="RefSeq" id="WP_014808812.1">
    <property type="nucleotide sequence ID" value="NC_018025.1"/>
</dbReference>
<organism evidence="1 2">
    <name type="scientific">Desulfomonile tiedjei (strain ATCC 49306 / DSM 6799 / DCB-1)</name>
    <dbReference type="NCBI Taxonomy" id="706587"/>
    <lineage>
        <taxon>Bacteria</taxon>
        <taxon>Pseudomonadati</taxon>
        <taxon>Thermodesulfobacteriota</taxon>
        <taxon>Desulfomonilia</taxon>
        <taxon>Desulfomonilales</taxon>
        <taxon>Desulfomonilaceae</taxon>
        <taxon>Desulfomonile</taxon>
    </lineage>
</organism>
<evidence type="ECO:0000313" key="1">
    <source>
        <dbReference type="EMBL" id="AFM23656.1"/>
    </source>
</evidence>
<dbReference type="HOGENOM" id="CLU_932949_0_0_7"/>
<dbReference type="EMBL" id="CP003360">
    <property type="protein sequence ID" value="AFM23656.1"/>
    <property type="molecule type" value="Genomic_DNA"/>
</dbReference>
<keyword evidence="2" id="KW-1185">Reference proteome</keyword>
<gene>
    <name evidence="1" type="ordered locus">Desti_0937</name>
</gene>